<protein>
    <submittedName>
        <fullName evidence="1">DNA circularisation protein N-terminus</fullName>
    </submittedName>
</protein>
<evidence type="ECO:0000313" key="2">
    <source>
        <dbReference type="Proteomes" id="UP000199158"/>
    </source>
</evidence>
<reference evidence="1 2" key="1">
    <citation type="submission" date="2016-10" db="EMBL/GenBank/DDBJ databases">
        <authorList>
            <person name="de Groot N.N."/>
        </authorList>
    </citation>
    <scope>NUCLEOTIDE SEQUENCE [LARGE SCALE GENOMIC DNA]</scope>
    <source>
        <strain evidence="1 2">CGMCC 1.5070</strain>
    </source>
</reference>
<dbReference type="OrthoDB" id="9783944at2"/>
<sequence length="136" mass="15222">MANTMQFNGFAFRYNPRKIEIGYSKTVKIIDMPFSAPIIQELGVRPRVIKGEGELFGADCIAQFERLQAEFLRNGSGRLLSPLCPPMYAFFTALKVIGEAGPLLLRYAFEFVEDKEAETSMNTQYAVVNGRAVMPS</sequence>
<dbReference type="Proteomes" id="UP000199158">
    <property type="component" value="Unassembled WGS sequence"/>
</dbReference>
<keyword evidence="2" id="KW-1185">Reference proteome</keyword>
<evidence type="ECO:0000313" key="1">
    <source>
        <dbReference type="EMBL" id="SEN08190.1"/>
    </source>
</evidence>
<name>A0A1H8DLN7_9FIRM</name>
<accession>A0A1H8DLN7</accession>
<dbReference type="EMBL" id="FOCG01000003">
    <property type="protein sequence ID" value="SEN08190.1"/>
    <property type="molecule type" value="Genomic_DNA"/>
</dbReference>
<dbReference type="AlphaFoldDB" id="A0A1H8DLN7"/>
<gene>
    <name evidence="1" type="ORF">SAMN05216180_2680</name>
</gene>
<dbReference type="STRING" id="474960.SAMN05216180_2680"/>
<dbReference type="RefSeq" id="WP_092756020.1">
    <property type="nucleotide sequence ID" value="NZ_FOCG01000003.1"/>
</dbReference>
<organism evidence="1 2">
    <name type="scientific">Hydrogenoanaerobacterium saccharovorans</name>
    <dbReference type="NCBI Taxonomy" id="474960"/>
    <lineage>
        <taxon>Bacteria</taxon>
        <taxon>Bacillati</taxon>
        <taxon>Bacillota</taxon>
        <taxon>Clostridia</taxon>
        <taxon>Eubacteriales</taxon>
        <taxon>Oscillospiraceae</taxon>
        <taxon>Hydrogenoanaerobacterium</taxon>
    </lineage>
</organism>
<proteinExistence type="predicted"/>